<dbReference type="InterPro" id="IPR036366">
    <property type="entry name" value="PGBDSf"/>
</dbReference>
<keyword evidence="1" id="KW-0472">Membrane</keyword>
<dbReference type="Gene3D" id="1.10.101.10">
    <property type="entry name" value="PGBD-like superfamily/PGBD"/>
    <property type="match status" value="1"/>
</dbReference>
<feature type="domain" description="Peptidoglycan binding-like" evidence="2">
    <location>
        <begin position="222"/>
        <end position="259"/>
    </location>
</feature>
<protein>
    <recommendedName>
        <fullName evidence="6">Peptidoglycan-binding protein</fullName>
    </recommendedName>
</protein>
<dbReference type="RefSeq" id="WP_109534858.1">
    <property type="nucleotide sequence ID" value="NZ_QEYD01000013.1"/>
</dbReference>
<dbReference type="EMBL" id="QEYD01000013">
    <property type="protein sequence ID" value="PWE27011.1"/>
    <property type="molecule type" value="Genomic_DNA"/>
</dbReference>
<evidence type="ECO:0000256" key="1">
    <source>
        <dbReference type="SAM" id="Phobius"/>
    </source>
</evidence>
<dbReference type="InterPro" id="IPR002477">
    <property type="entry name" value="Peptidoglycan-bd-like"/>
</dbReference>
<feature type="domain" description="N-acetylmuramidase" evidence="3">
    <location>
        <begin position="30"/>
        <end position="194"/>
    </location>
</feature>
<dbReference type="Proteomes" id="UP000244940">
    <property type="component" value="Unassembled WGS sequence"/>
</dbReference>
<comment type="caution">
    <text evidence="4">The sequence shown here is derived from an EMBL/GenBank/DDBJ whole genome shotgun (WGS) entry which is preliminary data.</text>
</comment>
<accession>A0A2U2C5A3</accession>
<keyword evidence="1" id="KW-0812">Transmembrane</keyword>
<organism evidence="4 5">
    <name type="scientific">Pararhodobacter marinus</name>
    <dbReference type="NCBI Taxonomy" id="2184063"/>
    <lineage>
        <taxon>Bacteria</taxon>
        <taxon>Pseudomonadati</taxon>
        <taxon>Pseudomonadota</taxon>
        <taxon>Alphaproteobacteria</taxon>
        <taxon>Rhodobacterales</taxon>
        <taxon>Paracoccaceae</taxon>
        <taxon>Pararhodobacter</taxon>
    </lineage>
</organism>
<dbReference type="InterPro" id="IPR024408">
    <property type="entry name" value="Muramidase"/>
</dbReference>
<dbReference type="InterPro" id="IPR036365">
    <property type="entry name" value="PGBD-like_sf"/>
</dbReference>
<dbReference type="Pfam" id="PF01471">
    <property type="entry name" value="PG_binding_1"/>
    <property type="match status" value="1"/>
</dbReference>
<dbReference type="GeneID" id="94366905"/>
<evidence type="ECO:0000313" key="5">
    <source>
        <dbReference type="Proteomes" id="UP000244940"/>
    </source>
</evidence>
<evidence type="ECO:0000259" key="3">
    <source>
        <dbReference type="Pfam" id="PF11860"/>
    </source>
</evidence>
<sequence length="341" mass="35840">MTATPWIGAAMPRDLSPADFQRAAAALSCDPAALRAVWEVEASGQCFDASGGVLRRFEPHHVPRPLWPAMGFAPRAGQAPWRASLALSRSARARMFATAARIDLDAALMASSWGGPQIMGFNHGAAGHASALDMVEAMATGAPAHLDAFVALVTAWGLDAALRAHDWLTFARRYNGSGQPEVYAARIEAAFRRHSGGARSPVVLRIGDRGPAVAVLQEALGIPSDRAFGPVTLEAVEAFQRAAGLPVDGVVGRRTWEALGVEAPVAADAPAQRSTAERRTDLAATAAGYVAPVAAAVPAVVALQPTLPPVLWQVGLWVAFGLVLVWVAPVVLRRVRGAWRA</sequence>
<keyword evidence="1" id="KW-1133">Transmembrane helix</keyword>
<dbReference type="OrthoDB" id="1523598at2"/>
<dbReference type="Pfam" id="PF11860">
    <property type="entry name" value="Muramidase"/>
    <property type="match status" value="1"/>
</dbReference>
<gene>
    <name evidence="4" type="ORF">C4N9_18575</name>
</gene>
<feature type="transmembrane region" description="Helical" evidence="1">
    <location>
        <begin position="282"/>
        <end position="304"/>
    </location>
</feature>
<keyword evidence="5" id="KW-1185">Reference proteome</keyword>
<name>A0A2U2C5A3_9RHOB</name>
<dbReference type="SUPFAM" id="SSF47090">
    <property type="entry name" value="PGBD-like"/>
    <property type="match status" value="1"/>
</dbReference>
<feature type="transmembrane region" description="Helical" evidence="1">
    <location>
        <begin position="310"/>
        <end position="332"/>
    </location>
</feature>
<evidence type="ECO:0000313" key="4">
    <source>
        <dbReference type="EMBL" id="PWE27011.1"/>
    </source>
</evidence>
<dbReference type="AlphaFoldDB" id="A0A2U2C5A3"/>
<proteinExistence type="predicted"/>
<evidence type="ECO:0008006" key="6">
    <source>
        <dbReference type="Google" id="ProtNLM"/>
    </source>
</evidence>
<evidence type="ECO:0000259" key="2">
    <source>
        <dbReference type="Pfam" id="PF01471"/>
    </source>
</evidence>
<reference evidence="4 5" key="1">
    <citation type="submission" date="2018-05" db="EMBL/GenBank/DDBJ databases">
        <title>Pararhodobacter marina sp. nov., isolated from deep-sea water of the Indian Ocean.</title>
        <authorList>
            <person name="Lai Q.Sr."/>
            <person name="Liu X."/>
            <person name="Shao Z."/>
        </authorList>
    </citation>
    <scope>NUCLEOTIDE SEQUENCE [LARGE SCALE GENOMIC DNA]</scope>
    <source>
        <strain evidence="4 5">CIC4N-9</strain>
    </source>
</reference>